<dbReference type="SMART" id="SM01199">
    <property type="entry name" value="FDF"/>
    <property type="match status" value="1"/>
</dbReference>
<comment type="caution">
    <text evidence="7">The sequence shown here is derived from an EMBL/GenBank/DDBJ whole genome shotgun (WGS) entry which is preliminary data.</text>
</comment>
<feature type="short sequence motif" description="TFG box" evidence="2">
    <location>
        <begin position="656"/>
        <end position="676"/>
    </location>
</feature>
<dbReference type="PROSITE" id="PS51536">
    <property type="entry name" value="TFG"/>
    <property type="match status" value="1"/>
</dbReference>
<dbReference type="GO" id="GO:0034063">
    <property type="term" value="P:stress granule assembly"/>
    <property type="evidence" value="ECO:0007669"/>
    <property type="project" value="TreeGrafter"/>
</dbReference>
<feature type="short sequence motif" description="FFD box" evidence="1">
    <location>
        <begin position="634"/>
        <end position="649"/>
    </location>
</feature>
<dbReference type="Pfam" id="PF12701">
    <property type="entry name" value="LSM14"/>
    <property type="match status" value="1"/>
</dbReference>
<dbReference type="InterPro" id="IPR025761">
    <property type="entry name" value="FFD_box"/>
</dbReference>
<name>A0A7J0GNC6_9ERIC</name>
<evidence type="ECO:0000259" key="6">
    <source>
        <dbReference type="PROSITE" id="PS51536"/>
    </source>
</evidence>
<feature type="domain" description="DFDF" evidence="4">
    <location>
        <begin position="540"/>
        <end position="576"/>
    </location>
</feature>
<dbReference type="InterPro" id="IPR025768">
    <property type="entry name" value="TFG_box"/>
</dbReference>
<dbReference type="InterPro" id="IPR019050">
    <property type="entry name" value="FDF_dom"/>
</dbReference>
<evidence type="ECO:0000313" key="8">
    <source>
        <dbReference type="Proteomes" id="UP000585474"/>
    </source>
</evidence>
<feature type="region of interest" description="Disordered" evidence="3">
    <location>
        <begin position="201"/>
        <end position="232"/>
    </location>
</feature>
<dbReference type="InterPro" id="IPR010920">
    <property type="entry name" value="LSM_dom_sf"/>
</dbReference>
<evidence type="ECO:0000256" key="3">
    <source>
        <dbReference type="SAM" id="MobiDB-lite"/>
    </source>
</evidence>
<evidence type="ECO:0000259" key="5">
    <source>
        <dbReference type="PROSITE" id="PS51513"/>
    </source>
</evidence>
<dbReference type="PROSITE" id="PS51512">
    <property type="entry name" value="DFDF"/>
    <property type="match status" value="1"/>
</dbReference>
<feature type="region of interest" description="Disordered" evidence="3">
    <location>
        <begin position="488"/>
        <end position="538"/>
    </location>
</feature>
<dbReference type="GO" id="GO:0000932">
    <property type="term" value="C:P-body"/>
    <property type="evidence" value="ECO:0007669"/>
    <property type="project" value="TreeGrafter"/>
</dbReference>
<dbReference type="InterPro" id="IPR025609">
    <property type="entry name" value="Lsm14-like_N"/>
</dbReference>
<evidence type="ECO:0000256" key="1">
    <source>
        <dbReference type="PROSITE-ProRule" id="PRU00846"/>
    </source>
</evidence>
<gene>
    <name evidence="7" type="ORF">Acr_23g0005890</name>
</gene>
<dbReference type="PANTHER" id="PTHR13586:SF0">
    <property type="entry name" value="TRAILER HITCH, ISOFORM H"/>
    <property type="match status" value="1"/>
</dbReference>
<sequence length="719" mass="77756">MLIKSFGTEGRRKDGPQVLSSDVVYEYIFFRGNDIKDLQVISSPPVQSTPALTNDPAIIWYHDPHSISASSSFPYTSAVPATNFSSNAQLGLPNSTFPGNLPRNQPVGSFGSWGSFPPPPANGNGIDVPTFWPQQSGSSVGVSHLQQQILLQTKQSLPVSPLMQQQKQNPTVKASLPGDALHFAESSRPLLSTVYTGLPNTASSVPPPSDLPSSVPNRQSATLPSKLSPNLMPNNSINALPTVTLGSHSPLVSPFMASSLDGNPVVPPIMEVQQDGNPVSVPYQTKSQSMPSAVGSFSPVHGETSIPSLLTPGQLLQPGSTEHSSSHMQTAPAHKEIDTVYGEASISCLLTSDRLIPPGSTGHSLSRLQTACKEIVAIQSSSSESMSSDSENAMDLAEKLPSTSAEKLNGASLHTHHSNKHPGQRKGKTLNGASLHTHHSNKHPGQRKGKTLTGTAVCANHSKRNQARERGNWPNQAATCSHHIHRGNTRGRASRANGAPFHPCKSNRGHSWGSENGPNKKDAIYTRHSDGSCGWRRGTQVSPTTTKFTEDFDFEAMNEKFNKAKIWGHLGKTNKNRLQDKKGYEKANDVEEDDVDEDGLPKFYAKVRLLTNDANDVEEDDVDEDELPKFDPKPVYVKDDFFDSISCNSLNRGSGRGRAKLSEQRKIDIETFGEIPSQRRGLSCWGRPGRGGQSRGSHRGRGYGYAGRGRELAVWSCVT</sequence>
<proteinExistence type="predicted"/>
<reference evidence="7 8" key="1">
    <citation type="submission" date="2019-07" db="EMBL/GenBank/DDBJ databases">
        <title>De Novo Assembly of kiwifruit Actinidia rufa.</title>
        <authorList>
            <person name="Sugita-Konishi S."/>
            <person name="Sato K."/>
            <person name="Mori E."/>
            <person name="Abe Y."/>
            <person name="Kisaki G."/>
            <person name="Hamano K."/>
            <person name="Suezawa K."/>
            <person name="Otani M."/>
            <person name="Fukuda T."/>
            <person name="Manabe T."/>
            <person name="Gomi K."/>
            <person name="Tabuchi M."/>
            <person name="Akimitsu K."/>
            <person name="Kataoka I."/>
        </authorList>
    </citation>
    <scope>NUCLEOTIDE SEQUENCE [LARGE SCALE GENOMIC DNA]</scope>
    <source>
        <strain evidence="8">cv. Fuchu</strain>
    </source>
</reference>
<feature type="compositionally biased region" description="Basic residues" evidence="3">
    <location>
        <begin position="436"/>
        <end position="450"/>
    </location>
</feature>
<dbReference type="GO" id="GO:0003729">
    <property type="term" value="F:mRNA binding"/>
    <property type="evidence" value="ECO:0007669"/>
    <property type="project" value="TreeGrafter"/>
</dbReference>
<feature type="domain" description="TFG box profile" evidence="6">
    <location>
        <begin position="656"/>
        <end position="676"/>
    </location>
</feature>
<dbReference type="SUPFAM" id="SSF50182">
    <property type="entry name" value="Sm-like ribonucleoproteins"/>
    <property type="match status" value="1"/>
</dbReference>
<dbReference type="GO" id="GO:0033962">
    <property type="term" value="P:P-body assembly"/>
    <property type="evidence" value="ECO:0007669"/>
    <property type="project" value="TreeGrafter"/>
</dbReference>
<feature type="region of interest" description="Disordered" evidence="3">
    <location>
        <begin position="683"/>
        <end position="702"/>
    </location>
</feature>
<evidence type="ECO:0000259" key="4">
    <source>
        <dbReference type="PROSITE" id="PS51512"/>
    </source>
</evidence>
<dbReference type="Pfam" id="PF09532">
    <property type="entry name" value="FDF"/>
    <property type="match status" value="1"/>
</dbReference>
<dbReference type="SMART" id="SM01271">
    <property type="entry name" value="LSM14"/>
    <property type="match status" value="1"/>
</dbReference>
<dbReference type="PROSITE" id="PS51513">
    <property type="entry name" value="FFD"/>
    <property type="match status" value="1"/>
</dbReference>
<feature type="compositionally biased region" description="Polar residues" evidence="3">
    <location>
        <begin position="217"/>
        <end position="232"/>
    </location>
</feature>
<dbReference type="Gene3D" id="2.30.30.100">
    <property type="match status" value="1"/>
</dbReference>
<dbReference type="AlphaFoldDB" id="A0A7J0GNC6"/>
<dbReference type="Proteomes" id="UP000585474">
    <property type="component" value="Unassembled WGS sequence"/>
</dbReference>
<dbReference type="PANTHER" id="PTHR13586">
    <property type="entry name" value="SCD6 PROTEIN-RELATED"/>
    <property type="match status" value="1"/>
</dbReference>
<evidence type="ECO:0000256" key="2">
    <source>
        <dbReference type="PROSITE-ProRule" id="PRU00869"/>
    </source>
</evidence>
<keyword evidence="8" id="KW-1185">Reference proteome</keyword>
<evidence type="ECO:0000313" key="7">
    <source>
        <dbReference type="EMBL" id="GFZ12204.1"/>
    </source>
</evidence>
<accession>A0A7J0GNC6</accession>
<feature type="compositionally biased region" description="Basic and acidic residues" evidence="3">
    <location>
        <begin position="518"/>
        <end position="530"/>
    </location>
</feature>
<dbReference type="InterPro" id="IPR025762">
    <property type="entry name" value="DFDF"/>
</dbReference>
<protein>
    <submittedName>
        <fullName evidence="7">Decapping 5</fullName>
    </submittedName>
</protein>
<organism evidence="7 8">
    <name type="scientific">Actinidia rufa</name>
    <dbReference type="NCBI Taxonomy" id="165716"/>
    <lineage>
        <taxon>Eukaryota</taxon>
        <taxon>Viridiplantae</taxon>
        <taxon>Streptophyta</taxon>
        <taxon>Embryophyta</taxon>
        <taxon>Tracheophyta</taxon>
        <taxon>Spermatophyta</taxon>
        <taxon>Magnoliopsida</taxon>
        <taxon>eudicotyledons</taxon>
        <taxon>Gunneridae</taxon>
        <taxon>Pentapetalae</taxon>
        <taxon>asterids</taxon>
        <taxon>Ericales</taxon>
        <taxon>Actinidiaceae</taxon>
        <taxon>Actinidia</taxon>
    </lineage>
</organism>
<feature type="region of interest" description="Disordered" evidence="3">
    <location>
        <begin position="413"/>
        <end position="451"/>
    </location>
</feature>
<dbReference type="OrthoDB" id="21539at2759"/>
<feature type="compositionally biased region" description="Basic residues" evidence="3">
    <location>
        <begin position="414"/>
        <end position="428"/>
    </location>
</feature>
<dbReference type="EMBL" id="BJWL01000023">
    <property type="protein sequence ID" value="GFZ12204.1"/>
    <property type="molecule type" value="Genomic_DNA"/>
</dbReference>
<feature type="domain" description="FFD box profile" evidence="5">
    <location>
        <begin position="634"/>
        <end position="649"/>
    </location>
</feature>